<evidence type="ECO:0000256" key="2">
    <source>
        <dbReference type="ARBA" id="ARBA00023002"/>
    </source>
</evidence>
<reference evidence="5" key="1">
    <citation type="journal article" date="2017" name="Genome Biol.">
        <title>Comparative genomics reveals high biological diversity and specific adaptations in the industrially and medically important fungal genus Aspergillus.</title>
        <authorList>
            <person name="de Vries R.P."/>
            <person name="Riley R."/>
            <person name="Wiebenga A."/>
            <person name="Aguilar-Osorio G."/>
            <person name="Amillis S."/>
            <person name="Uchima C.A."/>
            <person name="Anderluh G."/>
            <person name="Asadollahi M."/>
            <person name="Askin M."/>
            <person name="Barry K."/>
            <person name="Battaglia E."/>
            <person name="Bayram O."/>
            <person name="Benocci T."/>
            <person name="Braus-Stromeyer S.A."/>
            <person name="Caldana C."/>
            <person name="Canovas D."/>
            <person name="Cerqueira G.C."/>
            <person name="Chen F."/>
            <person name="Chen W."/>
            <person name="Choi C."/>
            <person name="Clum A."/>
            <person name="Dos Santos R.A."/>
            <person name="Damasio A.R."/>
            <person name="Diallinas G."/>
            <person name="Emri T."/>
            <person name="Fekete E."/>
            <person name="Flipphi M."/>
            <person name="Freyberg S."/>
            <person name="Gallo A."/>
            <person name="Gournas C."/>
            <person name="Habgood R."/>
            <person name="Hainaut M."/>
            <person name="Harispe M.L."/>
            <person name="Henrissat B."/>
            <person name="Hilden K.S."/>
            <person name="Hope R."/>
            <person name="Hossain A."/>
            <person name="Karabika E."/>
            <person name="Karaffa L."/>
            <person name="Karanyi Z."/>
            <person name="Krasevec N."/>
            <person name="Kuo A."/>
            <person name="Kusch H."/>
            <person name="LaButti K."/>
            <person name="Lagendijk E.L."/>
            <person name="Lapidus A."/>
            <person name="Levasseur A."/>
            <person name="Lindquist E."/>
            <person name="Lipzen A."/>
            <person name="Logrieco A.F."/>
            <person name="MacCabe A."/>
            <person name="Maekelae M.R."/>
            <person name="Malavazi I."/>
            <person name="Melin P."/>
            <person name="Meyer V."/>
            <person name="Mielnichuk N."/>
            <person name="Miskei M."/>
            <person name="Molnar A.P."/>
            <person name="Mule G."/>
            <person name="Ngan C.Y."/>
            <person name="Orejas M."/>
            <person name="Orosz E."/>
            <person name="Ouedraogo J.P."/>
            <person name="Overkamp K.M."/>
            <person name="Park H.-S."/>
            <person name="Perrone G."/>
            <person name="Piumi F."/>
            <person name="Punt P.J."/>
            <person name="Ram A.F."/>
            <person name="Ramon A."/>
            <person name="Rauscher S."/>
            <person name="Record E."/>
            <person name="Riano-Pachon D.M."/>
            <person name="Robert V."/>
            <person name="Roehrig J."/>
            <person name="Ruller R."/>
            <person name="Salamov A."/>
            <person name="Salih N.S."/>
            <person name="Samson R.A."/>
            <person name="Sandor E."/>
            <person name="Sanguinetti M."/>
            <person name="Schuetze T."/>
            <person name="Sepcic K."/>
            <person name="Shelest E."/>
            <person name="Sherlock G."/>
            <person name="Sophianopoulou V."/>
            <person name="Squina F.M."/>
            <person name="Sun H."/>
            <person name="Susca A."/>
            <person name="Todd R.B."/>
            <person name="Tsang A."/>
            <person name="Unkles S.E."/>
            <person name="van de Wiele N."/>
            <person name="van Rossen-Uffink D."/>
            <person name="Oliveira J.V."/>
            <person name="Vesth T.C."/>
            <person name="Visser J."/>
            <person name="Yu J.-H."/>
            <person name="Zhou M."/>
            <person name="Andersen M.R."/>
            <person name="Archer D.B."/>
            <person name="Baker S.E."/>
            <person name="Benoit I."/>
            <person name="Brakhage A.A."/>
            <person name="Braus G.H."/>
            <person name="Fischer R."/>
            <person name="Frisvad J.C."/>
            <person name="Goldman G.H."/>
            <person name="Houbraken J."/>
            <person name="Oakley B."/>
            <person name="Pocsi I."/>
            <person name="Scazzocchio C."/>
            <person name="Seiboth B."/>
            <person name="vanKuyk P.A."/>
            <person name="Wortman J."/>
            <person name="Dyer P.S."/>
            <person name="Grigoriev I.V."/>
        </authorList>
    </citation>
    <scope>NUCLEOTIDE SEQUENCE [LARGE SCALE GENOMIC DNA]</scope>
    <source>
        <strain evidence="5">CBS 506.65</strain>
    </source>
</reference>
<dbReference type="PANTHER" id="PTHR44169">
    <property type="entry name" value="NADPH-DEPENDENT 1-ACYLDIHYDROXYACETONE PHOSPHATE REDUCTASE"/>
    <property type="match status" value="1"/>
</dbReference>
<dbReference type="InterPro" id="IPR002347">
    <property type="entry name" value="SDR_fam"/>
</dbReference>
<dbReference type="AlphaFoldDB" id="A0A1L9SHN1"/>
<dbReference type="GO" id="GO:0005811">
    <property type="term" value="C:lipid droplet"/>
    <property type="evidence" value="ECO:0007669"/>
    <property type="project" value="TreeGrafter"/>
</dbReference>
<dbReference type="PANTHER" id="PTHR44169:SF6">
    <property type="entry name" value="NADPH-DEPENDENT 1-ACYLDIHYDROXYACETONE PHOSPHATE REDUCTASE"/>
    <property type="match status" value="1"/>
</dbReference>
<dbReference type="VEuPathDB" id="FungiDB:ASPZODRAFT_66106"/>
<dbReference type="STRING" id="1073090.A0A1L9SHN1"/>
<dbReference type="Pfam" id="PF00106">
    <property type="entry name" value="adh_short"/>
    <property type="match status" value="1"/>
</dbReference>
<name>A0A1L9SHN1_9EURO</name>
<accession>A0A1L9SHN1</accession>
<evidence type="ECO:0000256" key="3">
    <source>
        <dbReference type="RuleBase" id="RU000363"/>
    </source>
</evidence>
<proteinExistence type="inferred from homology"/>
<evidence type="ECO:0000313" key="5">
    <source>
        <dbReference type="Proteomes" id="UP000184188"/>
    </source>
</evidence>
<evidence type="ECO:0000313" key="4">
    <source>
        <dbReference type="EMBL" id="OJJ46544.1"/>
    </source>
</evidence>
<gene>
    <name evidence="4" type="ORF">ASPZODRAFT_66106</name>
</gene>
<dbReference type="GO" id="GO:0000140">
    <property type="term" value="F:acylglycerone-phosphate reductase (NADP+) activity"/>
    <property type="evidence" value="ECO:0007669"/>
    <property type="project" value="TreeGrafter"/>
</dbReference>
<dbReference type="Gene3D" id="3.40.50.720">
    <property type="entry name" value="NAD(P)-binding Rossmann-like Domain"/>
    <property type="match status" value="1"/>
</dbReference>
<evidence type="ECO:0000256" key="1">
    <source>
        <dbReference type="ARBA" id="ARBA00006484"/>
    </source>
</evidence>
<dbReference type="GO" id="GO:0019433">
    <property type="term" value="P:triglyceride catabolic process"/>
    <property type="evidence" value="ECO:0007669"/>
    <property type="project" value="TreeGrafter"/>
</dbReference>
<dbReference type="SUPFAM" id="SSF51735">
    <property type="entry name" value="NAD(P)-binding Rossmann-fold domains"/>
    <property type="match status" value="1"/>
</dbReference>
<organism evidence="4 5">
    <name type="scientific">Penicilliopsis zonata CBS 506.65</name>
    <dbReference type="NCBI Taxonomy" id="1073090"/>
    <lineage>
        <taxon>Eukaryota</taxon>
        <taxon>Fungi</taxon>
        <taxon>Dikarya</taxon>
        <taxon>Ascomycota</taxon>
        <taxon>Pezizomycotina</taxon>
        <taxon>Eurotiomycetes</taxon>
        <taxon>Eurotiomycetidae</taxon>
        <taxon>Eurotiales</taxon>
        <taxon>Aspergillaceae</taxon>
        <taxon>Penicilliopsis</taxon>
    </lineage>
</organism>
<sequence>MPKTCLITGCSDGGIGCALAFAFQERGYHVIATARSPAKVPQTLHAADNVTVLALDVASSASIVAVAETVNAQTGGKLDVLINNAGLGCDMPALDTSIAKARELFDVNFFGALEMIQVFSPILVNAGGCVVNNSSVGGQFPIPFIGIYQATKAALIQAGEVLRLEMAPLGVRVMTLLTGGVDTNFLGNLPPVVLPENSYYTGIKDIIEHQPDRVPFAITPAKYAKDVVCQVENGTTGKYWIGGAASMARFSLWALPQWILVSSIFPL</sequence>
<dbReference type="InterPro" id="IPR036291">
    <property type="entry name" value="NAD(P)-bd_dom_sf"/>
</dbReference>
<protein>
    <submittedName>
        <fullName evidence="4">Uncharacterized protein</fullName>
    </submittedName>
</protein>
<dbReference type="GO" id="GO:0004806">
    <property type="term" value="F:triacylglycerol lipase activity"/>
    <property type="evidence" value="ECO:0007669"/>
    <property type="project" value="TreeGrafter"/>
</dbReference>
<dbReference type="CDD" id="cd05374">
    <property type="entry name" value="17beta-HSD-like_SDR_c"/>
    <property type="match status" value="1"/>
</dbReference>
<comment type="similarity">
    <text evidence="1 3">Belongs to the short-chain dehydrogenases/reductases (SDR) family.</text>
</comment>
<dbReference type="Proteomes" id="UP000184188">
    <property type="component" value="Unassembled WGS sequence"/>
</dbReference>
<dbReference type="OrthoDB" id="2102561at2759"/>
<dbReference type="EMBL" id="KV878342">
    <property type="protein sequence ID" value="OJJ46544.1"/>
    <property type="molecule type" value="Genomic_DNA"/>
</dbReference>
<dbReference type="GeneID" id="34615815"/>
<dbReference type="RefSeq" id="XP_022581054.1">
    <property type="nucleotide sequence ID" value="XM_022729351.1"/>
</dbReference>
<dbReference type="PRINTS" id="PR00081">
    <property type="entry name" value="GDHRDH"/>
</dbReference>
<keyword evidence="5" id="KW-1185">Reference proteome</keyword>
<keyword evidence="2" id="KW-0560">Oxidoreductase</keyword>
<dbReference type="GO" id="GO:0006654">
    <property type="term" value="P:phosphatidic acid biosynthetic process"/>
    <property type="evidence" value="ECO:0007669"/>
    <property type="project" value="TreeGrafter"/>
</dbReference>
<dbReference type="GO" id="GO:0005783">
    <property type="term" value="C:endoplasmic reticulum"/>
    <property type="evidence" value="ECO:0007669"/>
    <property type="project" value="TreeGrafter"/>
</dbReference>
<dbReference type="PRINTS" id="PR00080">
    <property type="entry name" value="SDRFAMILY"/>
</dbReference>